<dbReference type="PROSITE" id="PS50235">
    <property type="entry name" value="USP_3"/>
    <property type="match status" value="1"/>
</dbReference>
<keyword evidence="1" id="KW-0963">Cytoplasm</keyword>
<dbReference type="Proteomes" id="UP000515159">
    <property type="component" value="Chromosome 11"/>
</dbReference>
<evidence type="ECO:0000313" key="3">
    <source>
        <dbReference type="Proteomes" id="UP000515159"/>
    </source>
</evidence>
<dbReference type="KEGG" id="gsh:117345525"/>
<proteinExistence type="predicted"/>
<dbReference type="GeneID" id="117345525"/>
<dbReference type="FunFam" id="3.90.70.10:FF:000009">
    <property type="entry name" value="Putative ubiquitin carboxyl-terminal hydrolase CYLD"/>
    <property type="match status" value="1"/>
</dbReference>
<dbReference type="OrthoDB" id="6287070at2759"/>
<gene>
    <name evidence="4" type="primary">LOC117345525</name>
</gene>
<organism evidence="3 4">
    <name type="scientific">Geotrypetes seraphini</name>
    <name type="common">Gaboon caecilian</name>
    <name type="synonym">Caecilia seraphini</name>
    <dbReference type="NCBI Taxonomy" id="260995"/>
    <lineage>
        <taxon>Eukaryota</taxon>
        <taxon>Metazoa</taxon>
        <taxon>Chordata</taxon>
        <taxon>Craniata</taxon>
        <taxon>Vertebrata</taxon>
        <taxon>Euteleostomi</taxon>
        <taxon>Amphibia</taxon>
        <taxon>Gymnophiona</taxon>
        <taxon>Geotrypetes</taxon>
    </lineage>
</organism>
<name>A0A6P8P430_GEOSA</name>
<dbReference type="InParanoid" id="A0A6P8P430"/>
<dbReference type="SUPFAM" id="SSF54001">
    <property type="entry name" value="Cysteine proteinases"/>
    <property type="match status" value="1"/>
</dbReference>
<evidence type="ECO:0000313" key="4">
    <source>
        <dbReference type="RefSeq" id="XP_033770191.1"/>
    </source>
</evidence>
<dbReference type="RefSeq" id="XP_033770191.1">
    <property type="nucleotide sequence ID" value="XM_033914300.1"/>
</dbReference>
<feature type="domain" description="USP" evidence="2">
    <location>
        <begin position="222"/>
        <end position="565"/>
    </location>
</feature>
<evidence type="ECO:0000259" key="2">
    <source>
        <dbReference type="PROSITE" id="PS50235"/>
    </source>
</evidence>
<dbReference type="InterPro" id="IPR028889">
    <property type="entry name" value="USP"/>
</dbReference>
<dbReference type="AlphaFoldDB" id="A0A6P8P430"/>
<dbReference type="GO" id="GO:0004843">
    <property type="term" value="F:cysteine-type deubiquitinase activity"/>
    <property type="evidence" value="ECO:0007669"/>
    <property type="project" value="InterPro"/>
</dbReference>
<dbReference type="GO" id="GO:0016579">
    <property type="term" value="P:protein deubiquitination"/>
    <property type="evidence" value="ECO:0007669"/>
    <property type="project" value="InterPro"/>
</dbReference>
<reference evidence="4" key="1">
    <citation type="submission" date="2025-08" db="UniProtKB">
        <authorList>
            <consortium name="RefSeq"/>
        </authorList>
    </citation>
    <scope>IDENTIFICATION</scope>
</reference>
<dbReference type="InterPro" id="IPR001394">
    <property type="entry name" value="Peptidase_C19_UCH"/>
</dbReference>
<dbReference type="Pfam" id="PF00443">
    <property type="entry name" value="UCH"/>
    <property type="match status" value="1"/>
</dbReference>
<dbReference type="InterPro" id="IPR038765">
    <property type="entry name" value="Papain-like_cys_pep_sf"/>
</dbReference>
<keyword evidence="3" id="KW-1185">Reference proteome</keyword>
<accession>A0A6P8P430</accession>
<evidence type="ECO:0000256" key="1">
    <source>
        <dbReference type="ARBA" id="ARBA00022490"/>
    </source>
</evidence>
<dbReference type="Gene3D" id="3.90.70.10">
    <property type="entry name" value="Cysteine proteinases"/>
    <property type="match status" value="1"/>
</dbReference>
<protein>
    <submittedName>
        <fullName evidence="4">Ubiquitin carboxyl-terminal hydrolase CYLD-like</fullName>
    </submittedName>
</protein>
<dbReference type="PANTHER" id="PTHR11830">
    <property type="entry name" value="40S RIBOSOMAL PROTEIN S3A"/>
    <property type="match status" value="1"/>
</dbReference>
<sequence length="569" mass="64889">MCSLKYNSMEMVSKGKVIFIVMREFTAGKQKISLGSIGFFLDTKQRKARIVDLKSRLDVPVKRPNIKPISRREAGFLYGISSLQRRYEVVAREKLFASICGLEVHDVIRLKCNRMIAVGIVTSIGELFGTSGHHEFTKLFIEVELLEGEAGALNSQNRNVKIDAGDILTVSSCVRTYPHYQHLKLENKADGKEFNAVLEDMTEAVPPVQECETSQKMIGLMKGIQGHENSCYLDSTLFSLFCFSSVLDRILHSSEVYDEKVQQILRRDIVNPLRKHGFVRAENVMKLRKLLRCDTFITEEKDPEEFLSALLQEILSVEPLLKIRSNNKTQGCNGYQIILEKDEAVNVPTTQYLLEKSFLACDLKFHEIPSCLILQMPRFGKKFKMFPVILPSTELDITDLLYKVPRDCFICSSPAEYECSQCIKDPSLAPGPSKWFCRLCERQVHSHKERQEHKAQRIESTKGLHCNSTSRQKLQLFAVLCIKTSHYVSFVKYGPSKHSWVFFDSMAGRLGDEKGSNVPAIQPCPQLGHYLAMSEEQFAAMDFTRMDALSKRFFSDAYMCMYQDPNHGM</sequence>